<accession>A0ABU3N6T8</accession>
<protein>
    <submittedName>
        <fullName evidence="1">Periplasmic heavy metal sensor</fullName>
    </submittedName>
</protein>
<reference evidence="1" key="1">
    <citation type="submission" date="2022-04" db="EMBL/GenBank/DDBJ databases">
        <title>Tomato heritable bacteria conferring resistance against bacterial wilt.</title>
        <authorList>
            <person name="Yin J."/>
        </authorList>
    </citation>
    <scope>NUCLEOTIDE SEQUENCE</scope>
    <source>
        <strain evidence="1">Cra20</strain>
    </source>
</reference>
<proteinExistence type="predicted"/>
<dbReference type="InterPro" id="IPR025961">
    <property type="entry name" value="Metal_resist"/>
</dbReference>
<comment type="caution">
    <text evidence="1">The sequence shown here is derived from an EMBL/GenBank/DDBJ whole genome shotgun (WGS) entry which is preliminary data.</text>
</comment>
<evidence type="ECO:0000313" key="1">
    <source>
        <dbReference type="EMBL" id="MDT8760240.1"/>
    </source>
</evidence>
<dbReference type="Pfam" id="PF13801">
    <property type="entry name" value="Metal_resist"/>
    <property type="match status" value="1"/>
</dbReference>
<sequence>MTGILKRGWILAATFALTAGTVGLAGAGLAQSGQGMARMHRMHGGMADPAAMDAHVDAMLKELVPDATPDQAARLKAATKAMHGEMGAVHAQLEQTHQRLHALLLAPEIDRAALETARAEQVRQIDQASRQFIDKMVDAAAVLTPAQRAGIAAKLKAHKG</sequence>
<dbReference type="EMBL" id="JALMLT010000004">
    <property type="protein sequence ID" value="MDT8760240.1"/>
    <property type="molecule type" value="Genomic_DNA"/>
</dbReference>
<organism evidence="1">
    <name type="scientific">Sphingomonas psychrotolerans</name>
    <dbReference type="NCBI Taxonomy" id="1327635"/>
    <lineage>
        <taxon>Bacteria</taxon>
        <taxon>Pseudomonadati</taxon>
        <taxon>Pseudomonadota</taxon>
        <taxon>Alphaproteobacteria</taxon>
        <taxon>Sphingomonadales</taxon>
        <taxon>Sphingomonadaceae</taxon>
        <taxon>Sphingomonas</taxon>
    </lineage>
</organism>
<name>A0ABU3N6T8_9SPHN</name>
<dbReference type="Gene3D" id="1.20.120.1490">
    <property type="match status" value="1"/>
</dbReference>
<gene>
    <name evidence="1" type="ORF">MZO42_16185</name>
</gene>